<dbReference type="OrthoDB" id="4393931at2"/>
<dbReference type="Pfam" id="PF18849">
    <property type="entry name" value="baeRF_family7"/>
    <property type="match status" value="1"/>
</dbReference>
<comment type="caution">
    <text evidence="1">The sequence shown here is derived from an EMBL/GenBank/DDBJ whole genome shotgun (WGS) entry which is preliminary data.</text>
</comment>
<dbReference type="InterPro" id="IPR040837">
    <property type="entry name" value="Bact_RF_family7"/>
</dbReference>
<evidence type="ECO:0000313" key="1">
    <source>
        <dbReference type="EMBL" id="PEN15069.1"/>
    </source>
</evidence>
<accession>A0A2A8D290</accession>
<evidence type="ECO:0000313" key="2">
    <source>
        <dbReference type="Proteomes" id="UP000220102"/>
    </source>
</evidence>
<protein>
    <submittedName>
        <fullName evidence="1">Uncharacterized protein</fullName>
    </submittedName>
</protein>
<organism evidence="1 2">
    <name type="scientific">Longibacter salinarum</name>
    <dbReference type="NCBI Taxonomy" id="1850348"/>
    <lineage>
        <taxon>Bacteria</taxon>
        <taxon>Pseudomonadati</taxon>
        <taxon>Rhodothermota</taxon>
        <taxon>Rhodothermia</taxon>
        <taxon>Rhodothermales</taxon>
        <taxon>Salisaetaceae</taxon>
        <taxon>Longibacter</taxon>
    </lineage>
</organism>
<dbReference type="EMBL" id="PDEQ01000001">
    <property type="protein sequence ID" value="PEN15069.1"/>
    <property type="molecule type" value="Genomic_DNA"/>
</dbReference>
<proteinExistence type="predicted"/>
<keyword evidence="2" id="KW-1185">Reference proteome</keyword>
<name>A0A2A8D290_9BACT</name>
<sequence>MDLFNREQLRQLAQQQNDVCISIYMPTLKHESGWAQNPTRLKNLVRDARDQLRDGGHSDDEIETILASVKRRFDDTAFWRNLSDGLAAFITPESTEFYRLPLAFDEVAIVGTRFHLKPLFPIIATNNRFYLLTLSQNDVRLYQGTHQGISEVSSDTIPSDIVEAIQQYEDPEQALQYHTSSAQNGTGGTNLTYHGQGGDADDNAREPADELKRFFHKIDDGVMDRLADENTPLLLAGVNEYLPLYADVNSYPHLIEHDIVRGNPEPLNGAELHERAWEIVEPVFLEDQQEALEQFDQLFYQDGGLASDAFHEIIPGCAFSRVDTLFVPIGQYRWGHFDPETNTVQLKDEREAGDEDLLDYAAVHAYLNGATVYALRPENMPGGRAIAATFRFEADVQATEAG</sequence>
<dbReference type="RefSeq" id="WP_098073968.1">
    <property type="nucleotide sequence ID" value="NZ_PDEQ01000001.1"/>
</dbReference>
<dbReference type="AlphaFoldDB" id="A0A2A8D290"/>
<dbReference type="Proteomes" id="UP000220102">
    <property type="component" value="Unassembled WGS sequence"/>
</dbReference>
<reference evidence="1 2" key="1">
    <citation type="submission" date="2017-10" db="EMBL/GenBank/DDBJ databases">
        <title>Draft genome of Longibacter Salinarum.</title>
        <authorList>
            <person name="Goh K.M."/>
            <person name="Shamsir M.S."/>
            <person name="Lim S.W."/>
        </authorList>
    </citation>
    <scope>NUCLEOTIDE SEQUENCE [LARGE SCALE GENOMIC DNA]</scope>
    <source>
        <strain evidence="1 2">KCTC 52045</strain>
    </source>
</reference>
<gene>
    <name evidence="1" type="ORF">CRI94_01925</name>
</gene>